<evidence type="ECO:0000313" key="2">
    <source>
        <dbReference type="Proteomes" id="UP000038045"/>
    </source>
</evidence>
<evidence type="ECO:0000256" key="1">
    <source>
        <dbReference type="SAM" id="MobiDB-lite"/>
    </source>
</evidence>
<feature type="region of interest" description="Disordered" evidence="1">
    <location>
        <begin position="30"/>
        <end position="55"/>
    </location>
</feature>
<name>A0A0N4ZES9_PARTI</name>
<dbReference type="AlphaFoldDB" id="A0A0N4ZES9"/>
<dbReference type="Gene3D" id="2.30.30.40">
    <property type="entry name" value="SH3 Domains"/>
    <property type="match status" value="1"/>
</dbReference>
<feature type="compositionally biased region" description="Low complexity" evidence="1">
    <location>
        <begin position="39"/>
        <end position="51"/>
    </location>
</feature>
<sequence length="132" mass="14628">MLQHSKSLRTIRARTEEFCDKAKKKFSFSFKNDRDGKKNSNTSSTKSSFNKGNKDSSGIFIVIEDYKALSQSHISVSKGQKVILLPTSTSNEENVNVSLLPSENFLSPTNDTGIQGLIPKRILACIDNENKG</sequence>
<keyword evidence="2" id="KW-1185">Reference proteome</keyword>
<dbReference type="Proteomes" id="UP000038045">
    <property type="component" value="Unplaced"/>
</dbReference>
<dbReference type="WBParaSite" id="PTRK_0000626200.2">
    <property type="protein sequence ID" value="PTRK_0000626200.2"/>
    <property type="gene ID" value="PTRK_0000626200"/>
</dbReference>
<proteinExistence type="predicted"/>
<organism evidence="2 3">
    <name type="scientific">Parastrongyloides trichosuri</name>
    <name type="common">Possum-specific nematode worm</name>
    <dbReference type="NCBI Taxonomy" id="131310"/>
    <lineage>
        <taxon>Eukaryota</taxon>
        <taxon>Metazoa</taxon>
        <taxon>Ecdysozoa</taxon>
        <taxon>Nematoda</taxon>
        <taxon>Chromadorea</taxon>
        <taxon>Rhabditida</taxon>
        <taxon>Tylenchina</taxon>
        <taxon>Panagrolaimomorpha</taxon>
        <taxon>Strongyloidoidea</taxon>
        <taxon>Strongyloididae</taxon>
        <taxon>Parastrongyloides</taxon>
    </lineage>
</organism>
<dbReference type="InterPro" id="IPR036028">
    <property type="entry name" value="SH3-like_dom_sf"/>
</dbReference>
<accession>A0A0N4ZES9</accession>
<protein>
    <submittedName>
        <fullName evidence="3">SH3 domain-containing protein</fullName>
    </submittedName>
</protein>
<dbReference type="SUPFAM" id="SSF50044">
    <property type="entry name" value="SH3-domain"/>
    <property type="match status" value="1"/>
</dbReference>
<reference evidence="3" key="1">
    <citation type="submission" date="2017-02" db="UniProtKB">
        <authorList>
            <consortium name="WormBaseParasite"/>
        </authorList>
    </citation>
    <scope>IDENTIFICATION</scope>
</reference>
<evidence type="ECO:0000313" key="3">
    <source>
        <dbReference type="WBParaSite" id="PTRK_0000626200.2"/>
    </source>
</evidence>